<sequence>MPATVTTQLVEAPAEAAVRGSGVLRTALRSRRLIAGLCIVGFFVLLGVVGPLFFGNPNLVGTVQHAGPSAAHWFGTTDIGQDVFAQTVVGARATLEIGAAAGLIATVVSVVIGIGGGYAGGWVDEALALLSNVALVIPTLPLVIVVAAFVKNTGLLPTVFVIALTSWAASARVLRGQTLSIRNRDYVLASKALGEPVWRIVLVEIMPNELPIIVSQYLFAMIFAILAQAGLAFLGLQSPDLLTWGNTLYFAQNAQALSSGDWWWFAPPGLCIALLGAGLALINFGLDELLNPRLRVYREPRARRAARADGTETGQ</sequence>
<proteinExistence type="inferred from homology"/>
<dbReference type="Pfam" id="PF00528">
    <property type="entry name" value="BPD_transp_1"/>
    <property type="match status" value="1"/>
</dbReference>
<dbReference type="InterPro" id="IPR035906">
    <property type="entry name" value="MetI-like_sf"/>
</dbReference>
<protein>
    <submittedName>
        <fullName evidence="9">ABC transporter permease</fullName>
    </submittedName>
</protein>
<comment type="similarity">
    <text evidence="7">Belongs to the binding-protein-dependent transport system permease family.</text>
</comment>
<feature type="domain" description="ABC transmembrane type-1" evidence="8">
    <location>
        <begin position="91"/>
        <end position="283"/>
    </location>
</feature>
<dbReference type="GO" id="GO:0005886">
    <property type="term" value="C:plasma membrane"/>
    <property type="evidence" value="ECO:0007669"/>
    <property type="project" value="UniProtKB-SubCell"/>
</dbReference>
<feature type="transmembrane region" description="Helical" evidence="7">
    <location>
        <begin position="126"/>
        <end position="149"/>
    </location>
</feature>
<evidence type="ECO:0000256" key="5">
    <source>
        <dbReference type="ARBA" id="ARBA00022989"/>
    </source>
</evidence>
<keyword evidence="5 7" id="KW-1133">Transmembrane helix</keyword>
<dbReference type="EMBL" id="JAGSXH010000005">
    <property type="protein sequence ID" value="MBS2961936.1"/>
    <property type="molecule type" value="Genomic_DNA"/>
</dbReference>
<evidence type="ECO:0000256" key="1">
    <source>
        <dbReference type="ARBA" id="ARBA00004651"/>
    </source>
</evidence>
<dbReference type="GO" id="GO:0071916">
    <property type="term" value="F:dipeptide transmembrane transporter activity"/>
    <property type="evidence" value="ECO:0007669"/>
    <property type="project" value="TreeGrafter"/>
</dbReference>
<comment type="caution">
    <text evidence="9">The sequence shown here is derived from an EMBL/GenBank/DDBJ whole genome shotgun (WGS) entry which is preliminary data.</text>
</comment>
<evidence type="ECO:0000256" key="7">
    <source>
        <dbReference type="RuleBase" id="RU363032"/>
    </source>
</evidence>
<feature type="transmembrane region" description="Helical" evidence="7">
    <location>
        <begin position="155"/>
        <end position="174"/>
    </location>
</feature>
<gene>
    <name evidence="9" type="ORF">KGA66_02670</name>
</gene>
<evidence type="ECO:0000259" key="8">
    <source>
        <dbReference type="PROSITE" id="PS50928"/>
    </source>
</evidence>
<dbReference type="Gene3D" id="1.10.3720.10">
    <property type="entry name" value="MetI-like"/>
    <property type="match status" value="1"/>
</dbReference>
<dbReference type="CDD" id="cd06261">
    <property type="entry name" value="TM_PBP2"/>
    <property type="match status" value="1"/>
</dbReference>
<dbReference type="AlphaFoldDB" id="A0A8J7WGP0"/>
<evidence type="ECO:0000313" key="10">
    <source>
        <dbReference type="Proteomes" id="UP000677913"/>
    </source>
</evidence>
<organism evidence="9 10">
    <name type="scientific">Actinocrinis puniceicyclus</name>
    <dbReference type="NCBI Taxonomy" id="977794"/>
    <lineage>
        <taxon>Bacteria</taxon>
        <taxon>Bacillati</taxon>
        <taxon>Actinomycetota</taxon>
        <taxon>Actinomycetes</taxon>
        <taxon>Catenulisporales</taxon>
        <taxon>Actinospicaceae</taxon>
        <taxon>Actinocrinis</taxon>
    </lineage>
</organism>
<feature type="transmembrane region" description="Helical" evidence="7">
    <location>
        <begin position="33"/>
        <end position="54"/>
    </location>
</feature>
<evidence type="ECO:0000256" key="2">
    <source>
        <dbReference type="ARBA" id="ARBA00022448"/>
    </source>
</evidence>
<dbReference type="Proteomes" id="UP000677913">
    <property type="component" value="Unassembled WGS sequence"/>
</dbReference>
<dbReference type="PROSITE" id="PS50928">
    <property type="entry name" value="ABC_TM1"/>
    <property type="match status" value="1"/>
</dbReference>
<dbReference type="InterPro" id="IPR000515">
    <property type="entry name" value="MetI-like"/>
</dbReference>
<feature type="transmembrane region" description="Helical" evidence="7">
    <location>
        <begin position="262"/>
        <end position="286"/>
    </location>
</feature>
<keyword evidence="10" id="KW-1185">Reference proteome</keyword>
<reference evidence="9" key="1">
    <citation type="submission" date="2021-04" db="EMBL/GenBank/DDBJ databases">
        <title>Genome based classification of Actinospica acidithermotolerans sp. nov., an actinobacterium isolated from an Indonesian hot spring.</title>
        <authorList>
            <person name="Kusuma A.B."/>
            <person name="Putra K.E."/>
            <person name="Nafisah S."/>
            <person name="Loh J."/>
            <person name="Nouioui I."/>
            <person name="Goodfellow M."/>
        </authorList>
    </citation>
    <scope>NUCLEOTIDE SEQUENCE</scope>
    <source>
        <strain evidence="9">DSM 45618</strain>
    </source>
</reference>
<accession>A0A8J7WGP0</accession>
<keyword evidence="4 7" id="KW-0812">Transmembrane</keyword>
<dbReference type="PANTHER" id="PTHR43386">
    <property type="entry name" value="OLIGOPEPTIDE TRANSPORT SYSTEM PERMEASE PROTEIN APPC"/>
    <property type="match status" value="1"/>
</dbReference>
<keyword evidence="6 7" id="KW-0472">Membrane</keyword>
<feature type="transmembrane region" description="Helical" evidence="7">
    <location>
        <begin position="97"/>
        <end position="119"/>
    </location>
</feature>
<comment type="subcellular location">
    <subcellularLocation>
        <location evidence="1 7">Cell membrane</location>
        <topology evidence="1 7">Multi-pass membrane protein</topology>
    </subcellularLocation>
</comment>
<dbReference type="SUPFAM" id="SSF161098">
    <property type="entry name" value="MetI-like"/>
    <property type="match status" value="1"/>
</dbReference>
<dbReference type="PANTHER" id="PTHR43386:SF1">
    <property type="entry name" value="D,D-DIPEPTIDE TRANSPORT SYSTEM PERMEASE PROTEIN DDPC-RELATED"/>
    <property type="match status" value="1"/>
</dbReference>
<feature type="transmembrane region" description="Helical" evidence="7">
    <location>
        <begin position="217"/>
        <end position="236"/>
    </location>
</feature>
<evidence type="ECO:0000313" key="9">
    <source>
        <dbReference type="EMBL" id="MBS2961936.1"/>
    </source>
</evidence>
<dbReference type="RefSeq" id="WP_211464082.1">
    <property type="nucleotide sequence ID" value="NZ_JAGSXH010000005.1"/>
</dbReference>
<keyword evidence="3" id="KW-1003">Cell membrane</keyword>
<evidence type="ECO:0000256" key="3">
    <source>
        <dbReference type="ARBA" id="ARBA00022475"/>
    </source>
</evidence>
<dbReference type="InterPro" id="IPR050366">
    <property type="entry name" value="BP-dependent_transpt_permease"/>
</dbReference>
<name>A0A8J7WGP0_9ACTN</name>
<keyword evidence="2 7" id="KW-0813">Transport</keyword>
<evidence type="ECO:0000256" key="4">
    <source>
        <dbReference type="ARBA" id="ARBA00022692"/>
    </source>
</evidence>
<evidence type="ECO:0000256" key="6">
    <source>
        <dbReference type="ARBA" id="ARBA00023136"/>
    </source>
</evidence>